<proteinExistence type="predicted"/>
<evidence type="ECO:0000313" key="2">
    <source>
        <dbReference type="EMBL" id="VFK38230.1"/>
    </source>
</evidence>
<accession>A0A451BLX3</accession>
<name>A0A451BLX3_9GAMM</name>
<dbReference type="EMBL" id="CAADFR010000023">
    <property type="protein sequence ID" value="VFK38230.1"/>
    <property type="molecule type" value="Genomic_DNA"/>
</dbReference>
<dbReference type="EMBL" id="CAADFU010000036">
    <property type="protein sequence ID" value="VFK44311.1"/>
    <property type="molecule type" value="Genomic_DNA"/>
</dbReference>
<protein>
    <submittedName>
        <fullName evidence="4">Glycosyl transferase, family 25</fullName>
    </submittedName>
</protein>
<gene>
    <name evidence="4" type="ORF">BECKSD772D_GA0070982_10444</name>
    <name evidence="3" type="ORF">BECKSD772E_GA0070983_10363</name>
    <name evidence="2" type="ORF">BECKSD772F_GA0070984_10233</name>
</gene>
<organism evidence="4">
    <name type="scientific">Candidatus Kentrum sp. SD</name>
    <dbReference type="NCBI Taxonomy" id="2126332"/>
    <lineage>
        <taxon>Bacteria</taxon>
        <taxon>Pseudomonadati</taxon>
        <taxon>Pseudomonadota</taxon>
        <taxon>Gammaproteobacteria</taxon>
        <taxon>Candidatus Kentrum</taxon>
    </lineage>
</organism>
<dbReference type="InterPro" id="IPR002654">
    <property type="entry name" value="Glyco_trans_25"/>
</dbReference>
<keyword evidence="4" id="KW-0808">Transferase</keyword>
<dbReference type="EMBL" id="CAADHB010000044">
    <property type="protein sequence ID" value="VFK79301.1"/>
    <property type="molecule type" value="Genomic_DNA"/>
</dbReference>
<dbReference type="AlphaFoldDB" id="A0A451BLX3"/>
<evidence type="ECO:0000313" key="4">
    <source>
        <dbReference type="EMBL" id="VFK79301.1"/>
    </source>
</evidence>
<evidence type="ECO:0000259" key="1">
    <source>
        <dbReference type="Pfam" id="PF01755"/>
    </source>
</evidence>
<sequence length="266" mass="31263">MEPSNRVKTLPILVINLERSAERRRRMEMNLSELGLDYRIVDAIDGAREDLRLSEYYNDNKILRIRGRRMLSTEIGCVLSHKECYELMIEENIQTALIFEDDVVISDDFLVLLEEILRAELPYELLRFARSAKAFTGGMREIARINSCRLGRMRSNPYGAYAYLITNTGARKMSNALRDIYLPMDFLMNRPWEIPIDDFICATKSIWITEEDSLSTIRAGVSNALYIGRRPWYHPFTRVWDKLVVMFRKNSLYFFRAYQDRKLISS</sequence>
<evidence type="ECO:0000313" key="3">
    <source>
        <dbReference type="EMBL" id="VFK44311.1"/>
    </source>
</evidence>
<dbReference type="GO" id="GO:0016740">
    <property type="term" value="F:transferase activity"/>
    <property type="evidence" value="ECO:0007669"/>
    <property type="project" value="UniProtKB-KW"/>
</dbReference>
<feature type="domain" description="Glycosyl transferase family 25" evidence="1">
    <location>
        <begin position="11"/>
        <end position="188"/>
    </location>
</feature>
<dbReference type="Pfam" id="PF01755">
    <property type="entry name" value="Glyco_transf_25"/>
    <property type="match status" value="1"/>
</dbReference>
<dbReference type="CDD" id="cd06532">
    <property type="entry name" value="Glyco_transf_25"/>
    <property type="match status" value="1"/>
</dbReference>
<reference evidence="4" key="1">
    <citation type="submission" date="2019-02" db="EMBL/GenBank/DDBJ databases">
        <authorList>
            <person name="Gruber-Vodicka R. H."/>
            <person name="Seah K. B. B."/>
        </authorList>
    </citation>
    <scope>NUCLEOTIDE SEQUENCE</scope>
    <source>
        <strain evidence="4">BECK_S127</strain>
        <strain evidence="3">BECK_S1320</strain>
        <strain evidence="2">BECK_S1321</strain>
    </source>
</reference>